<dbReference type="SUPFAM" id="SSF55073">
    <property type="entry name" value="Nucleotide cyclase"/>
    <property type="match status" value="1"/>
</dbReference>
<dbReference type="Gene3D" id="3.40.50.2300">
    <property type="match status" value="1"/>
</dbReference>
<feature type="domain" description="Guanylate cyclase" evidence="3">
    <location>
        <begin position="177"/>
        <end position="309"/>
    </location>
</feature>
<evidence type="ECO:0000259" key="2">
    <source>
        <dbReference type="PROSITE" id="PS50110"/>
    </source>
</evidence>
<dbReference type="InterPro" id="IPR001789">
    <property type="entry name" value="Sig_transdc_resp-reg_receiver"/>
</dbReference>
<dbReference type="PROSITE" id="PS50125">
    <property type="entry name" value="GUANYLATE_CYCLASE_2"/>
    <property type="match status" value="1"/>
</dbReference>
<dbReference type="InterPro" id="IPR029787">
    <property type="entry name" value="Nucleotide_cyclase"/>
</dbReference>
<dbReference type="CDD" id="cd17536">
    <property type="entry name" value="REC_YesN-like"/>
    <property type="match status" value="1"/>
</dbReference>
<keyword evidence="5" id="KW-1185">Reference proteome</keyword>
<dbReference type="Proteomes" id="UP001238334">
    <property type="component" value="Chromosome"/>
</dbReference>
<evidence type="ECO:0000256" key="1">
    <source>
        <dbReference type="PROSITE-ProRule" id="PRU00169"/>
    </source>
</evidence>
<proteinExistence type="predicted"/>
<protein>
    <submittedName>
        <fullName evidence="4">Adenylate/guanylate cyclase domain-containing protein</fullName>
    </submittedName>
</protein>
<dbReference type="InterPro" id="IPR011006">
    <property type="entry name" value="CheY-like_superfamily"/>
</dbReference>
<dbReference type="InterPro" id="IPR001054">
    <property type="entry name" value="A/G_cyclase"/>
</dbReference>
<dbReference type="SMART" id="SM00448">
    <property type="entry name" value="REC"/>
    <property type="match status" value="1"/>
</dbReference>
<feature type="modified residue" description="4-aspartylphosphate" evidence="1">
    <location>
        <position position="60"/>
    </location>
</feature>
<dbReference type="Gene3D" id="3.30.70.1230">
    <property type="entry name" value="Nucleotide cyclase"/>
    <property type="match status" value="1"/>
</dbReference>
<gene>
    <name evidence="4" type="ORF">QPJ95_13925</name>
</gene>
<evidence type="ECO:0000313" key="5">
    <source>
        <dbReference type="Proteomes" id="UP001238334"/>
    </source>
</evidence>
<feature type="domain" description="Response regulatory" evidence="2">
    <location>
        <begin position="6"/>
        <end position="125"/>
    </location>
</feature>
<dbReference type="GO" id="GO:0004016">
    <property type="term" value="F:adenylate cyclase activity"/>
    <property type="evidence" value="ECO:0007669"/>
    <property type="project" value="UniProtKB-ARBA"/>
</dbReference>
<dbReference type="GO" id="GO:0006171">
    <property type="term" value="P:cAMP biosynthetic process"/>
    <property type="evidence" value="ECO:0007669"/>
    <property type="project" value="TreeGrafter"/>
</dbReference>
<dbReference type="PANTHER" id="PTHR43081:SF20">
    <property type="entry name" value="TWO-COMPONENT RESPONSE REGULATOR"/>
    <property type="match status" value="1"/>
</dbReference>
<dbReference type="AlphaFoldDB" id="A0A9Y2KW29"/>
<dbReference type="SMART" id="SM00044">
    <property type="entry name" value="CYCc"/>
    <property type="match status" value="1"/>
</dbReference>
<dbReference type="RefSeq" id="WP_270921113.1">
    <property type="nucleotide sequence ID" value="NZ_CP127247.1"/>
</dbReference>
<evidence type="ECO:0000313" key="4">
    <source>
        <dbReference type="EMBL" id="WIY23743.1"/>
    </source>
</evidence>
<name>A0A9Y2KW29_9RHOB</name>
<sequence>MTSANRILVVDDEPDVEALITQKFRREIRRNEMEFVFARDGQEALDMLETDTDVLMVLSDINMPKMDGLTLLTHLGDKYQNLKTVVVSAYGDMENIRTAMNRGAFDFVTKPIEFDDLEVTIRKTLEHLEKFKTLQREKAEAELARATLSRYFSPSVVESMALDSEQMKPGGERREATFLFTDLTGFTNLVESTEPDIIIRLLNDYIEGIAKIVFSNEGTVMKIIGDAVQVTFGAPVAQTDHAACSVNCALEIDRFAEDYRSDWNARGVALGTTRIGVNSGEAIIGNFGGESFFDYTAYGDAVNTAARLENANKTLGTRICVSESVVAKIGDFAGRPAGELLLAGKSQRLATFEPLSLEISSSKPMEAYRVAFAQLASGSPLARQSLAALVAELPNDPLTLFHLQRVLGGAVNAVVDLSVK</sequence>
<dbReference type="InterPro" id="IPR050697">
    <property type="entry name" value="Adenylyl/Guanylyl_Cyclase_3/4"/>
</dbReference>
<keyword evidence="1" id="KW-0597">Phosphoprotein</keyword>
<reference evidence="4 5" key="1">
    <citation type="submission" date="2023-06" db="EMBL/GenBank/DDBJ databases">
        <title>Parasedimentitalea psychrophila sp. nov., a psychrophilic bacterium isolated from deep-sea sediment.</title>
        <authorList>
            <person name="Li A."/>
        </authorList>
    </citation>
    <scope>NUCLEOTIDE SEQUENCE [LARGE SCALE GENOMIC DNA]</scope>
    <source>
        <strain evidence="4 5">QS115</strain>
    </source>
</reference>
<evidence type="ECO:0000259" key="3">
    <source>
        <dbReference type="PROSITE" id="PS50125"/>
    </source>
</evidence>
<accession>A0A9Y2KW29</accession>
<dbReference type="GO" id="GO:0000160">
    <property type="term" value="P:phosphorelay signal transduction system"/>
    <property type="evidence" value="ECO:0007669"/>
    <property type="project" value="InterPro"/>
</dbReference>
<organism evidence="4 5">
    <name type="scientific">Parasedimentitalea psychrophila</name>
    <dbReference type="NCBI Taxonomy" id="2997337"/>
    <lineage>
        <taxon>Bacteria</taxon>
        <taxon>Pseudomonadati</taxon>
        <taxon>Pseudomonadota</taxon>
        <taxon>Alphaproteobacteria</taxon>
        <taxon>Rhodobacterales</taxon>
        <taxon>Paracoccaceae</taxon>
        <taxon>Parasedimentitalea</taxon>
    </lineage>
</organism>
<dbReference type="SUPFAM" id="SSF52172">
    <property type="entry name" value="CheY-like"/>
    <property type="match status" value="1"/>
</dbReference>
<dbReference type="PANTHER" id="PTHR43081">
    <property type="entry name" value="ADENYLATE CYCLASE, TERMINAL-DIFFERENTIATION SPECIFIC-RELATED"/>
    <property type="match status" value="1"/>
</dbReference>
<dbReference type="EMBL" id="CP127247">
    <property type="protein sequence ID" value="WIY23743.1"/>
    <property type="molecule type" value="Genomic_DNA"/>
</dbReference>
<dbReference type="Pfam" id="PF00211">
    <property type="entry name" value="Guanylate_cyc"/>
    <property type="match status" value="1"/>
</dbReference>
<dbReference type="PROSITE" id="PS50110">
    <property type="entry name" value="RESPONSE_REGULATORY"/>
    <property type="match status" value="1"/>
</dbReference>
<dbReference type="KEGG" id="ppso:QPJ95_13925"/>
<dbReference type="CDD" id="cd07302">
    <property type="entry name" value="CHD"/>
    <property type="match status" value="1"/>
</dbReference>
<dbReference type="Pfam" id="PF00072">
    <property type="entry name" value="Response_reg"/>
    <property type="match status" value="1"/>
</dbReference>